<dbReference type="PROSITE" id="PS51134">
    <property type="entry name" value="ZF_TFIIB"/>
    <property type="match status" value="1"/>
</dbReference>
<feature type="region of interest" description="Disordered" evidence="6">
    <location>
        <begin position="1"/>
        <end position="30"/>
    </location>
</feature>
<dbReference type="EMBL" id="AOMF01000126">
    <property type="protein sequence ID" value="EMA54846.1"/>
    <property type="molecule type" value="Genomic_DNA"/>
</dbReference>
<keyword evidence="2" id="KW-0862">Zinc</keyword>
<evidence type="ECO:0000256" key="4">
    <source>
        <dbReference type="ARBA" id="ARBA00023163"/>
    </source>
</evidence>
<keyword evidence="9" id="KW-1185">Reference proteome</keyword>
<dbReference type="InterPro" id="IPR000812">
    <property type="entry name" value="TFIIB"/>
</dbReference>
<dbReference type="SUPFAM" id="SSF57783">
    <property type="entry name" value="Zinc beta-ribbon"/>
    <property type="match status" value="1"/>
</dbReference>
<accession>M0NAD1</accession>
<keyword evidence="8" id="KW-0396">Initiation factor</keyword>
<dbReference type="PRINTS" id="PR00685">
    <property type="entry name" value="TIFACTORIIB"/>
</dbReference>
<evidence type="ECO:0000256" key="6">
    <source>
        <dbReference type="SAM" id="MobiDB-lite"/>
    </source>
</evidence>
<name>M0NAD1_9EURY</name>
<keyword evidence="8" id="KW-0648">Protein biosynthesis</keyword>
<dbReference type="Pfam" id="PF08271">
    <property type="entry name" value="Zn_Ribbon_TF"/>
    <property type="match status" value="1"/>
</dbReference>
<evidence type="ECO:0000259" key="7">
    <source>
        <dbReference type="PROSITE" id="PS51134"/>
    </source>
</evidence>
<gene>
    <name evidence="8" type="ORF">C451_05970</name>
</gene>
<evidence type="ECO:0000256" key="3">
    <source>
        <dbReference type="ARBA" id="ARBA00023015"/>
    </source>
</evidence>
<keyword evidence="4" id="KW-0804">Transcription</keyword>
<organism evidence="8 9">
    <name type="scientific">Halococcus thailandensis JCM 13552</name>
    <dbReference type="NCBI Taxonomy" id="1227457"/>
    <lineage>
        <taxon>Archaea</taxon>
        <taxon>Methanobacteriati</taxon>
        <taxon>Methanobacteriota</taxon>
        <taxon>Stenosarchaea group</taxon>
        <taxon>Halobacteria</taxon>
        <taxon>Halobacteriales</taxon>
        <taxon>Halococcaceae</taxon>
        <taxon>Halococcus</taxon>
    </lineage>
</organism>
<dbReference type="InterPro" id="IPR013137">
    <property type="entry name" value="Znf_TFIIB"/>
</dbReference>
<dbReference type="Proteomes" id="UP000011680">
    <property type="component" value="Unassembled WGS sequence"/>
</dbReference>
<feature type="region of interest" description="Disordered" evidence="6">
    <location>
        <begin position="69"/>
        <end position="92"/>
    </location>
</feature>
<feature type="compositionally biased region" description="Basic and acidic residues" evidence="6">
    <location>
        <begin position="69"/>
        <end position="78"/>
    </location>
</feature>
<evidence type="ECO:0000256" key="2">
    <source>
        <dbReference type="ARBA" id="ARBA00022833"/>
    </source>
</evidence>
<protein>
    <submittedName>
        <fullName evidence="8">Transcription initiation factor IIB</fullName>
    </submittedName>
</protein>
<comment type="caution">
    <text evidence="8">The sequence shown here is derived from an EMBL/GenBank/DDBJ whole genome shotgun (WGS) entry which is preliminary data.</text>
</comment>
<evidence type="ECO:0000313" key="9">
    <source>
        <dbReference type="Proteomes" id="UP000011680"/>
    </source>
</evidence>
<feature type="non-terminal residue" evidence="8">
    <location>
        <position position="136"/>
    </location>
</feature>
<sequence length="136" mass="15499">MVDIVHNERETAERDRDIGETTDESAVETCPECDGTLEQDQKHGETACVECGFVVSDDEIDHGAEWRAHTHEEHEQRSRVGAPTTNLMHDGGVSTEIGWQDKDAYGNTLSASQRQKMNRLRTWHTRIQTNNHKDRN</sequence>
<dbReference type="STRING" id="1227457.C451_05970"/>
<evidence type="ECO:0000256" key="5">
    <source>
        <dbReference type="PROSITE-ProRule" id="PRU00469"/>
    </source>
</evidence>
<dbReference type="GO" id="GO:0070897">
    <property type="term" value="P:transcription preinitiation complex assembly"/>
    <property type="evidence" value="ECO:0007669"/>
    <property type="project" value="InterPro"/>
</dbReference>
<evidence type="ECO:0000313" key="8">
    <source>
        <dbReference type="EMBL" id="EMA54846.1"/>
    </source>
</evidence>
<keyword evidence="1 5" id="KW-0479">Metal-binding</keyword>
<keyword evidence="1 5" id="KW-0863">Zinc-finger</keyword>
<keyword evidence="3" id="KW-0805">Transcription regulation</keyword>
<dbReference type="AlphaFoldDB" id="M0NAD1"/>
<evidence type="ECO:0000256" key="1">
    <source>
        <dbReference type="ARBA" id="ARBA00022771"/>
    </source>
</evidence>
<proteinExistence type="predicted"/>
<reference evidence="8 9" key="1">
    <citation type="journal article" date="2014" name="PLoS Genet.">
        <title>Phylogenetically driven sequencing of extremely halophilic archaea reveals strategies for static and dynamic osmo-response.</title>
        <authorList>
            <person name="Becker E.A."/>
            <person name="Seitzer P.M."/>
            <person name="Tritt A."/>
            <person name="Larsen D."/>
            <person name="Krusor M."/>
            <person name="Yao A.I."/>
            <person name="Wu D."/>
            <person name="Madern D."/>
            <person name="Eisen J.A."/>
            <person name="Darling A.E."/>
            <person name="Facciotti M.T."/>
        </authorList>
    </citation>
    <scope>NUCLEOTIDE SEQUENCE [LARGE SCALE GENOMIC DNA]</scope>
    <source>
        <strain evidence="8 9">JCM 13552</strain>
    </source>
</reference>
<feature type="compositionally biased region" description="Basic and acidic residues" evidence="6">
    <location>
        <begin position="1"/>
        <end position="19"/>
    </location>
</feature>
<feature type="domain" description="TFIIB-type" evidence="7">
    <location>
        <begin position="26"/>
        <end position="56"/>
    </location>
</feature>
<dbReference type="RefSeq" id="WP_007738671.1">
    <property type="nucleotide sequence ID" value="NZ_AOMF01000126.1"/>
</dbReference>
<dbReference type="Gene3D" id="1.10.472.170">
    <property type="match status" value="1"/>
</dbReference>
<dbReference type="GO" id="GO:0008270">
    <property type="term" value="F:zinc ion binding"/>
    <property type="evidence" value="ECO:0007669"/>
    <property type="project" value="UniProtKB-KW"/>
</dbReference>
<dbReference type="GO" id="GO:0003743">
    <property type="term" value="F:translation initiation factor activity"/>
    <property type="evidence" value="ECO:0007669"/>
    <property type="project" value="UniProtKB-KW"/>
</dbReference>
<dbReference type="eggNOG" id="arCOG01981">
    <property type="taxonomic scope" value="Archaea"/>
</dbReference>